<reference evidence="1 2" key="1">
    <citation type="submission" date="2024-03" db="EMBL/GenBank/DDBJ databases">
        <title>A high-quality draft genome sequence of Diaporthe vaccinii, a causative agent of upright dieback and viscid rot disease in cranberry plants.</title>
        <authorList>
            <person name="Sarrasin M."/>
            <person name="Lang B.F."/>
            <person name="Burger G."/>
        </authorList>
    </citation>
    <scope>NUCLEOTIDE SEQUENCE [LARGE SCALE GENOMIC DNA]</scope>
    <source>
        <strain evidence="1 2">IS7</strain>
    </source>
</reference>
<gene>
    <name evidence="1" type="ORF">FJTKL_00134</name>
</gene>
<organism evidence="1 2">
    <name type="scientific">Diaporthe vaccinii</name>
    <dbReference type="NCBI Taxonomy" id="105482"/>
    <lineage>
        <taxon>Eukaryota</taxon>
        <taxon>Fungi</taxon>
        <taxon>Dikarya</taxon>
        <taxon>Ascomycota</taxon>
        <taxon>Pezizomycotina</taxon>
        <taxon>Sordariomycetes</taxon>
        <taxon>Sordariomycetidae</taxon>
        <taxon>Diaporthales</taxon>
        <taxon>Diaporthaceae</taxon>
        <taxon>Diaporthe</taxon>
        <taxon>Diaporthe eres species complex</taxon>
    </lineage>
</organism>
<evidence type="ECO:0000313" key="1">
    <source>
        <dbReference type="EMBL" id="KAL2277294.1"/>
    </source>
</evidence>
<proteinExistence type="predicted"/>
<dbReference type="Proteomes" id="UP001600888">
    <property type="component" value="Unassembled WGS sequence"/>
</dbReference>
<keyword evidence="2" id="KW-1185">Reference proteome</keyword>
<sequence>MYERAHQPVDPTSTSGDVMITSAACLWLVRHPKDRTRNGKPNEAVGFLILMRSASGAAVYRPLGRSGGRNWLLGSKRCDLSSQPPGVLLHLWCDGRMMATSGELLLIRVGVCFGWSWVPPRQSMKEQGDAEMMREVDGFGHSRVR</sequence>
<evidence type="ECO:0000313" key="2">
    <source>
        <dbReference type="Proteomes" id="UP001600888"/>
    </source>
</evidence>
<comment type="caution">
    <text evidence="1">The sequence shown here is derived from an EMBL/GenBank/DDBJ whole genome shotgun (WGS) entry which is preliminary data.</text>
</comment>
<accession>A0ABR4E4D5</accession>
<protein>
    <submittedName>
        <fullName evidence="1">Uncharacterized protein</fullName>
    </submittedName>
</protein>
<dbReference type="EMBL" id="JBAWTH010000102">
    <property type="protein sequence ID" value="KAL2277294.1"/>
    <property type="molecule type" value="Genomic_DNA"/>
</dbReference>
<name>A0ABR4E4D5_9PEZI</name>